<comment type="caution">
    <text evidence="5">The sequence shown here is derived from an EMBL/GenBank/DDBJ whole genome shotgun (WGS) entry which is preliminary data.</text>
</comment>
<dbReference type="GO" id="GO:0016787">
    <property type="term" value="F:hydrolase activity"/>
    <property type="evidence" value="ECO:0007669"/>
    <property type="project" value="UniProtKB-KW"/>
</dbReference>
<proteinExistence type="predicted"/>
<feature type="region of interest" description="Disordered" evidence="3">
    <location>
        <begin position="46"/>
        <end position="146"/>
    </location>
</feature>
<name>A0A6B0GJM2_9EURY</name>
<dbReference type="Pfam" id="PF12535">
    <property type="entry name" value="Nudix_N"/>
    <property type="match status" value="1"/>
</dbReference>
<feature type="domain" description="Nudix hydrolase" evidence="4">
    <location>
        <begin position="221"/>
        <end position="345"/>
    </location>
</feature>
<evidence type="ECO:0000313" key="5">
    <source>
        <dbReference type="EMBL" id="MWG33599.1"/>
    </source>
</evidence>
<accession>A0A6B0GJM2</accession>
<sequence>MVGGHVDGPPRQRRSVAGPGRRRRLARVGHRRLRLVVAGRQPLGVRRLPLSRPGVPPRVRLRPVTGRPDHHRSERQRRPRPGVHPPGHPWWRDARRDDHPRRQQHHERRRPDVRPRGPPRAGDHRGRDARDGGGPATGRLTDRTTRRLFSVAGDDGTMDAAPLLDELRTLAQNGLRYADDPWEERRWERVLELASEYYGEHLGVPSEVVRERFAAEVGHVTTKVGAGAVVTDDEGRLLLQHRADDETWGIPGGWVEPGESPDETVRRETREETGLDVEVGALLGVFTRRPGAHGPHGQLQLPYRCRVVGGDVEPSHESLAVAYRRPEAVEAWHADHAEFLGEVLD</sequence>
<reference evidence="5 6" key="1">
    <citation type="submission" date="2019-12" db="EMBL/GenBank/DDBJ databases">
        <title>Halocatena pleomorpha gen. nov. sp. nov., an extremely halophilic archaeon of family Halobacteriaceae isolated from saltpan soil.</title>
        <authorList>
            <person name="Pal Y."/>
            <person name="Verma A."/>
            <person name="Krishnamurthi S."/>
            <person name="Kumar P."/>
        </authorList>
    </citation>
    <scope>NUCLEOTIDE SEQUENCE [LARGE SCALE GENOMIC DNA]</scope>
    <source>
        <strain evidence="5 6">JCM 16495</strain>
    </source>
</reference>
<organism evidence="5 6">
    <name type="scientific">Halomarina oriensis</name>
    <dbReference type="NCBI Taxonomy" id="671145"/>
    <lineage>
        <taxon>Archaea</taxon>
        <taxon>Methanobacteriati</taxon>
        <taxon>Methanobacteriota</taxon>
        <taxon>Stenosarchaea group</taxon>
        <taxon>Halobacteria</taxon>
        <taxon>Halobacteriales</taxon>
        <taxon>Natronomonadaceae</taxon>
        <taxon>Halomarina</taxon>
    </lineage>
</organism>
<evidence type="ECO:0000259" key="4">
    <source>
        <dbReference type="PROSITE" id="PS51462"/>
    </source>
</evidence>
<feature type="region of interest" description="Disordered" evidence="3">
    <location>
        <begin position="1"/>
        <end position="25"/>
    </location>
</feature>
<feature type="compositionally biased region" description="Basic and acidic residues" evidence="3">
    <location>
        <begin position="109"/>
        <end position="131"/>
    </location>
</feature>
<dbReference type="InterPro" id="IPR015797">
    <property type="entry name" value="NUDIX_hydrolase-like_dom_sf"/>
</dbReference>
<protein>
    <submittedName>
        <fullName evidence="5">NUDIX domain-containing protein</fullName>
    </submittedName>
</protein>
<dbReference type="PANTHER" id="PTHR43046:SF16">
    <property type="entry name" value="ADP-RIBOSE PYROPHOSPHATASE YJHB-RELATED"/>
    <property type="match status" value="1"/>
</dbReference>
<dbReference type="InterPro" id="IPR020084">
    <property type="entry name" value="NUDIX_hydrolase_CS"/>
</dbReference>
<feature type="compositionally biased region" description="Basic and acidic residues" evidence="3">
    <location>
        <begin position="90"/>
        <end position="101"/>
    </location>
</feature>
<dbReference type="PRINTS" id="PR00502">
    <property type="entry name" value="NUDIXFAMILY"/>
</dbReference>
<keyword evidence="6" id="KW-1185">Reference proteome</keyword>
<dbReference type="Proteomes" id="UP000451471">
    <property type="component" value="Unassembled WGS sequence"/>
</dbReference>
<evidence type="ECO:0000256" key="3">
    <source>
        <dbReference type="SAM" id="MobiDB-lite"/>
    </source>
</evidence>
<comment type="cofactor">
    <cofactor evidence="1">
        <name>Mg(2+)</name>
        <dbReference type="ChEBI" id="CHEBI:18420"/>
    </cofactor>
</comment>
<dbReference type="PROSITE" id="PS51462">
    <property type="entry name" value="NUDIX"/>
    <property type="match status" value="1"/>
</dbReference>
<evidence type="ECO:0000256" key="2">
    <source>
        <dbReference type="ARBA" id="ARBA00022801"/>
    </source>
</evidence>
<dbReference type="InterPro" id="IPR059176">
    <property type="entry name" value="UDP-X_N"/>
</dbReference>
<keyword evidence="2" id="KW-0378">Hydrolase</keyword>
<dbReference type="Gene3D" id="6.10.250.1120">
    <property type="match status" value="1"/>
</dbReference>
<dbReference type="PROSITE" id="PS00893">
    <property type="entry name" value="NUDIX_BOX"/>
    <property type="match status" value="1"/>
</dbReference>
<evidence type="ECO:0000313" key="6">
    <source>
        <dbReference type="Proteomes" id="UP000451471"/>
    </source>
</evidence>
<evidence type="ECO:0000256" key="1">
    <source>
        <dbReference type="ARBA" id="ARBA00001946"/>
    </source>
</evidence>
<dbReference type="Pfam" id="PF00293">
    <property type="entry name" value="NUDIX"/>
    <property type="match status" value="1"/>
</dbReference>
<dbReference type="InterPro" id="IPR000086">
    <property type="entry name" value="NUDIX_hydrolase_dom"/>
</dbReference>
<gene>
    <name evidence="5" type="ORF">GQS65_03675</name>
</gene>
<dbReference type="SUPFAM" id="SSF55811">
    <property type="entry name" value="Nudix"/>
    <property type="match status" value="1"/>
</dbReference>
<dbReference type="PANTHER" id="PTHR43046">
    <property type="entry name" value="GDP-MANNOSE MANNOSYL HYDROLASE"/>
    <property type="match status" value="1"/>
</dbReference>
<dbReference type="InterPro" id="IPR020476">
    <property type="entry name" value="Nudix_hydrolase"/>
</dbReference>
<dbReference type="AlphaFoldDB" id="A0A6B0GJM2"/>
<dbReference type="Gene3D" id="3.90.79.10">
    <property type="entry name" value="Nucleoside Triphosphate Pyrophosphohydrolase"/>
    <property type="match status" value="1"/>
</dbReference>
<dbReference type="EMBL" id="WSZK01000008">
    <property type="protein sequence ID" value="MWG33599.1"/>
    <property type="molecule type" value="Genomic_DNA"/>
</dbReference>